<keyword evidence="3 9" id="KW-0548">Nucleotidyltransferase</keyword>
<name>A0A0D6MQ60_9PROT</name>
<keyword evidence="2 9" id="KW-0808">Transferase</keyword>
<dbReference type="GO" id="GO:0005737">
    <property type="term" value="C:cytoplasm"/>
    <property type="evidence" value="ECO:0007669"/>
    <property type="project" value="UniProtKB-SubCell"/>
</dbReference>
<evidence type="ECO:0000256" key="6">
    <source>
        <dbReference type="ARBA" id="ARBA00022842"/>
    </source>
</evidence>
<evidence type="ECO:0000313" key="11">
    <source>
        <dbReference type="EMBL" id="GAN55809.1"/>
    </source>
</evidence>
<dbReference type="STRING" id="1231623.Tasa_059_025"/>
<comment type="pathway">
    <text evidence="9">Cofactor biosynthesis; coenzyme A biosynthesis; CoA from (R)-pantothenate: step 4/5.</text>
</comment>
<gene>
    <name evidence="9" type="primary">coaD</name>
    <name evidence="11" type="ORF">Tasa_059_025</name>
</gene>
<feature type="binding site" evidence="9">
    <location>
        <begin position="129"/>
        <end position="135"/>
    </location>
    <ligand>
        <name>ATP</name>
        <dbReference type="ChEBI" id="CHEBI:30616"/>
    </ligand>
</feature>
<dbReference type="PRINTS" id="PR01020">
    <property type="entry name" value="LPSBIOSNTHSS"/>
</dbReference>
<keyword evidence="4 9" id="KW-0547">Nucleotide-binding</keyword>
<dbReference type="Pfam" id="PF01467">
    <property type="entry name" value="CTP_transf_like"/>
    <property type="match status" value="1"/>
</dbReference>
<evidence type="ECO:0000259" key="10">
    <source>
        <dbReference type="Pfam" id="PF01467"/>
    </source>
</evidence>
<feature type="domain" description="Cytidyltransferase-like" evidence="10">
    <location>
        <begin position="8"/>
        <end position="131"/>
    </location>
</feature>
<feature type="binding site" evidence="9">
    <location>
        <position position="20"/>
    </location>
    <ligand>
        <name>ATP</name>
        <dbReference type="ChEBI" id="CHEBI:30616"/>
    </ligand>
</feature>
<accession>A0A0D6MQ60</accession>
<keyword evidence="6 9" id="KW-0460">Magnesium</keyword>
<feature type="site" description="Transition state stabilizer" evidence="9">
    <location>
        <position position="20"/>
    </location>
</feature>
<dbReference type="SUPFAM" id="SSF52374">
    <property type="entry name" value="Nucleotidylyl transferase"/>
    <property type="match status" value="1"/>
</dbReference>
<dbReference type="HAMAP" id="MF_00151">
    <property type="entry name" value="PPAT_bact"/>
    <property type="match status" value="1"/>
</dbReference>
<dbReference type="PANTHER" id="PTHR21342:SF1">
    <property type="entry name" value="PHOSPHOPANTETHEINE ADENYLYLTRANSFERASE"/>
    <property type="match status" value="1"/>
</dbReference>
<keyword evidence="1 9" id="KW-0963">Cytoplasm</keyword>
<evidence type="ECO:0000256" key="1">
    <source>
        <dbReference type="ARBA" id="ARBA00022490"/>
    </source>
</evidence>
<feature type="binding site" evidence="9">
    <location>
        <position position="12"/>
    </location>
    <ligand>
        <name>substrate</name>
    </ligand>
</feature>
<dbReference type="NCBIfam" id="TIGR01510">
    <property type="entry name" value="coaD_prev_kdtB"/>
    <property type="match status" value="1"/>
</dbReference>
<keyword evidence="7 9" id="KW-0173">Coenzyme A biosynthesis</keyword>
<dbReference type="GO" id="GO:0004595">
    <property type="term" value="F:pantetheine-phosphate adenylyltransferase activity"/>
    <property type="evidence" value="ECO:0007669"/>
    <property type="project" value="UniProtKB-UniRule"/>
</dbReference>
<feature type="binding site" evidence="9">
    <location>
        <begin position="12"/>
        <end position="13"/>
    </location>
    <ligand>
        <name>ATP</name>
        <dbReference type="ChEBI" id="CHEBI:30616"/>
    </ligand>
</feature>
<evidence type="ECO:0000256" key="2">
    <source>
        <dbReference type="ARBA" id="ARBA00022679"/>
    </source>
</evidence>
<comment type="similarity">
    <text evidence="9">Belongs to the bacterial CoaD family.</text>
</comment>
<comment type="cofactor">
    <cofactor evidence="9">
        <name>Mg(2+)</name>
        <dbReference type="ChEBI" id="CHEBI:18420"/>
    </cofactor>
</comment>
<evidence type="ECO:0000256" key="9">
    <source>
        <dbReference type="HAMAP-Rule" id="MF_00151"/>
    </source>
</evidence>
<dbReference type="InterPro" id="IPR004821">
    <property type="entry name" value="Cyt_trans-like"/>
</dbReference>
<evidence type="ECO:0000256" key="7">
    <source>
        <dbReference type="ARBA" id="ARBA00022993"/>
    </source>
</evidence>
<dbReference type="NCBIfam" id="TIGR00125">
    <property type="entry name" value="cyt_tran_rel"/>
    <property type="match status" value="1"/>
</dbReference>
<evidence type="ECO:0000256" key="4">
    <source>
        <dbReference type="ARBA" id="ARBA00022741"/>
    </source>
</evidence>
<protein>
    <recommendedName>
        <fullName evidence="9">Phosphopantetheine adenylyltransferase</fullName>
        <ecNumber evidence="9">2.7.7.3</ecNumber>
    </recommendedName>
    <alternativeName>
        <fullName evidence="9">Dephospho-CoA pyrophosphorylase</fullName>
    </alternativeName>
    <alternativeName>
        <fullName evidence="9">Pantetheine-phosphate adenylyltransferase</fullName>
        <shortName evidence="9">PPAT</shortName>
    </alternativeName>
</protein>
<comment type="caution">
    <text evidence="11">The sequence shown here is derived from an EMBL/GenBank/DDBJ whole genome shotgun (WGS) entry which is preliminary data.</text>
</comment>
<feature type="binding site" evidence="9">
    <location>
        <position position="93"/>
    </location>
    <ligand>
        <name>substrate</name>
    </ligand>
</feature>
<dbReference type="Proteomes" id="UP000032679">
    <property type="component" value="Unassembled WGS sequence"/>
</dbReference>
<dbReference type="PANTHER" id="PTHR21342">
    <property type="entry name" value="PHOSPHOPANTETHEINE ADENYLYLTRANSFERASE"/>
    <property type="match status" value="1"/>
</dbReference>
<dbReference type="AlphaFoldDB" id="A0A0D6MQ60"/>
<dbReference type="OrthoDB" id="9806661at2"/>
<dbReference type="GO" id="GO:0015937">
    <property type="term" value="P:coenzyme A biosynthetic process"/>
    <property type="evidence" value="ECO:0007669"/>
    <property type="project" value="UniProtKB-UniRule"/>
</dbReference>
<comment type="function">
    <text evidence="9">Reversibly transfers an adenylyl group from ATP to 4'-phosphopantetheine, yielding dephospho-CoA (dPCoA) and pyrophosphate.</text>
</comment>
<keyword evidence="12" id="KW-1185">Reference proteome</keyword>
<dbReference type="InterPro" id="IPR014729">
    <property type="entry name" value="Rossmann-like_a/b/a_fold"/>
</dbReference>
<feature type="binding site" evidence="9">
    <location>
        <position position="44"/>
    </location>
    <ligand>
        <name>substrate</name>
    </ligand>
</feature>
<evidence type="ECO:0000256" key="3">
    <source>
        <dbReference type="ARBA" id="ARBA00022695"/>
    </source>
</evidence>
<dbReference type="RefSeq" id="WP_048851294.1">
    <property type="nucleotide sequence ID" value="NZ_BALE01000059.1"/>
</dbReference>
<feature type="binding site" evidence="9">
    <location>
        <begin position="94"/>
        <end position="96"/>
    </location>
    <ligand>
        <name>ATP</name>
        <dbReference type="ChEBI" id="CHEBI:30616"/>
    </ligand>
</feature>
<dbReference type="EMBL" id="BALE01000059">
    <property type="protein sequence ID" value="GAN55809.1"/>
    <property type="molecule type" value="Genomic_DNA"/>
</dbReference>
<proteinExistence type="inferred from homology"/>
<dbReference type="GO" id="GO:0005524">
    <property type="term" value="F:ATP binding"/>
    <property type="evidence" value="ECO:0007669"/>
    <property type="project" value="UniProtKB-KW"/>
</dbReference>
<comment type="subcellular location">
    <subcellularLocation>
        <location evidence="9">Cytoplasm</location>
    </subcellularLocation>
</comment>
<reference evidence="11 12" key="1">
    <citation type="submission" date="2012-10" db="EMBL/GenBank/DDBJ databases">
        <title>Genome sequencing of Tanticharoenia sakaeratensis NBRC 103193.</title>
        <authorList>
            <person name="Azuma Y."/>
            <person name="Hadano H."/>
            <person name="Hirakawa H."/>
            <person name="Matsushita K."/>
        </authorList>
    </citation>
    <scope>NUCLEOTIDE SEQUENCE [LARGE SCALE GENOMIC DNA]</scope>
    <source>
        <strain evidence="11 12">NBRC 103193</strain>
    </source>
</reference>
<comment type="subunit">
    <text evidence="9">Homohexamer.</text>
</comment>
<dbReference type="CDD" id="cd02163">
    <property type="entry name" value="PPAT"/>
    <property type="match status" value="1"/>
</dbReference>
<evidence type="ECO:0000256" key="8">
    <source>
        <dbReference type="ARBA" id="ARBA00029346"/>
    </source>
</evidence>
<comment type="catalytic activity">
    <reaction evidence="8 9">
        <text>(R)-4'-phosphopantetheine + ATP + H(+) = 3'-dephospho-CoA + diphosphate</text>
        <dbReference type="Rhea" id="RHEA:19801"/>
        <dbReference type="ChEBI" id="CHEBI:15378"/>
        <dbReference type="ChEBI" id="CHEBI:30616"/>
        <dbReference type="ChEBI" id="CHEBI:33019"/>
        <dbReference type="ChEBI" id="CHEBI:57328"/>
        <dbReference type="ChEBI" id="CHEBI:61723"/>
        <dbReference type="EC" id="2.7.7.3"/>
    </reaction>
</comment>
<dbReference type="EC" id="2.7.7.3" evidence="9"/>
<dbReference type="InterPro" id="IPR001980">
    <property type="entry name" value="PPAT"/>
</dbReference>
<organism evidence="11 12">
    <name type="scientific">Tanticharoenia sakaeratensis NBRC 103193</name>
    <dbReference type="NCBI Taxonomy" id="1231623"/>
    <lineage>
        <taxon>Bacteria</taxon>
        <taxon>Pseudomonadati</taxon>
        <taxon>Pseudomonadota</taxon>
        <taxon>Alphaproteobacteria</taxon>
        <taxon>Acetobacterales</taxon>
        <taxon>Acetobacteraceae</taxon>
        <taxon>Tanticharoenia</taxon>
    </lineage>
</organism>
<dbReference type="Gene3D" id="3.40.50.620">
    <property type="entry name" value="HUPs"/>
    <property type="match status" value="1"/>
</dbReference>
<sequence length="166" mass="17688">MTSIRIGLYPGTFDPVTFGHLDIIARSAALFDRLVVAVARNEGKQPLLSLEERIGSVRTCVADLGLSASVEVLGFEGLLVDAATAHGAHTIVRGLRGAGDFDFETQMFGTNRRLAPGIETVFLLADEQHRSTASRIVKEIARLGGDIAGFVPASVLPLVHARVGRV</sequence>
<keyword evidence="5 9" id="KW-0067">ATP-binding</keyword>
<evidence type="ECO:0000256" key="5">
    <source>
        <dbReference type="ARBA" id="ARBA00022840"/>
    </source>
</evidence>
<evidence type="ECO:0000313" key="12">
    <source>
        <dbReference type="Proteomes" id="UP000032679"/>
    </source>
</evidence>
<dbReference type="UniPathway" id="UPA00241">
    <property type="reaction ID" value="UER00355"/>
</dbReference>
<feature type="binding site" evidence="9">
    <location>
        <position position="79"/>
    </location>
    <ligand>
        <name>substrate</name>
    </ligand>
</feature>
<feature type="binding site" evidence="9">
    <location>
        <position position="104"/>
    </location>
    <ligand>
        <name>ATP</name>
        <dbReference type="ChEBI" id="CHEBI:30616"/>
    </ligand>
</feature>